<protein>
    <submittedName>
        <fullName evidence="2">Putative zinc-binding dehydrogenase</fullName>
    </submittedName>
</protein>
<dbReference type="Proteomes" id="UP000019150">
    <property type="component" value="Chromosome"/>
</dbReference>
<accession>W5TBX3</accession>
<keyword evidence="3" id="KW-1185">Reference proteome</keyword>
<gene>
    <name evidence="2" type="ORF">NONO_c19370</name>
</gene>
<dbReference type="KEGG" id="nno:NONO_c19370"/>
<evidence type="ECO:0000313" key="2">
    <source>
        <dbReference type="EMBL" id="AHH16737.1"/>
    </source>
</evidence>
<name>W5TBX3_9NOCA</name>
<dbReference type="eggNOG" id="COG0604">
    <property type="taxonomic scope" value="Bacteria"/>
</dbReference>
<dbReference type="STRING" id="1415166.NONO_c19370"/>
<dbReference type="SUPFAM" id="SSF50129">
    <property type="entry name" value="GroES-like"/>
    <property type="match status" value="1"/>
</dbReference>
<feature type="domain" description="Enoyl reductase (ER)" evidence="1">
    <location>
        <begin position="2"/>
        <end position="257"/>
    </location>
</feature>
<dbReference type="Gene3D" id="3.90.180.10">
    <property type="entry name" value="Medium-chain alcohol dehydrogenases, catalytic domain"/>
    <property type="match status" value="1"/>
</dbReference>
<dbReference type="SMART" id="SM00829">
    <property type="entry name" value="PKS_ER"/>
    <property type="match status" value="1"/>
</dbReference>
<dbReference type="InterPro" id="IPR013149">
    <property type="entry name" value="ADH-like_C"/>
</dbReference>
<dbReference type="InterPro" id="IPR011032">
    <property type="entry name" value="GroES-like_sf"/>
</dbReference>
<dbReference type="PANTHER" id="PTHR43677:SF4">
    <property type="entry name" value="QUINONE OXIDOREDUCTASE-LIKE PROTEIN 2"/>
    <property type="match status" value="1"/>
</dbReference>
<dbReference type="HOGENOM" id="CLU_026673_3_1_11"/>
<dbReference type="SUPFAM" id="SSF51735">
    <property type="entry name" value="NAD(P)-binding Rossmann-fold domains"/>
    <property type="match status" value="1"/>
</dbReference>
<dbReference type="AlphaFoldDB" id="W5TBX3"/>
<dbReference type="PANTHER" id="PTHR43677">
    <property type="entry name" value="SHORT-CHAIN DEHYDROGENASE/REDUCTASE"/>
    <property type="match status" value="1"/>
</dbReference>
<dbReference type="InterPro" id="IPR020843">
    <property type="entry name" value="ER"/>
</dbReference>
<organism evidence="2 3">
    <name type="scientific">Nocardia nova SH22a</name>
    <dbReference type="NCBI Taxonomy" id="1415166"/>
    <lineage>
        <taxon>Bacteria</taxon>
        <taxon>Bacillati</taxon>
        <taxon>Actinomycetota</taxon>
        <taxon>Actinomycetes</taxon>
        <taxon>Mycobacteriales</taxon>
        <taxon>Nocardiaceae</taxon>
        <taxon>Nocardia</taxon>
    </lineage>
</organism>
<dbReference type="PATRIC" id="fig|1415166.3.peg.1964"/>
<dbReference type="Pfam" id="PF00107">
    <property type="entry name" value="ADH_zinc_N"/>
    <property type="match status" value="1"/>
</dbReference>
<dbReference type="EMBL" id="CP006850">
    <property type="protein sequence ID" value="AHH16737.1"/>
    <property type="molecule type" value="Genomic_DNA"/>
</dbReference>
<evidence type="ECO:0000313" key="3">
    <source>
        <dbReference type="Proteomes" id="UP000019150"/>
    </source>
</evidence>
<dbReference type="InterPro" id="IPR036291">
    <property type="entry name" value="NAD(P)-bd_dom_sf"/>
</dbReference>
<dbReference type="InterPro" id="IPR051397">
    <property type="entry name" value="Zn-ADH-like_protein"/>
</dbReference>
<reference evidence="2 3" key="1">
    <citation type="journal article" date="2014" name="Appl. Environ. Microbiol.">
        <title>Insights into the Microbial Degradation of Rubber and Gutta-Percha by Analysis of the Complete Genome of Nocardia nova SH22a.</title>
        <authorList>
            <person name="Luo Q."/>
            <person name="Hiessl S."/>
            <person name="Poehlein A."/>
            <person name="Daniel R."/>
            <person name="Steinbuchel A."/>
        </authorList>
    </citation>
    <scope>NUCLEOTIDE SEQUENCE [LARGE SCALE GENOMIC DNA]</scope>
    <source>
        <strain evidence="2">SH22a</strain>
    </source>
</reference>
<proteinExistence type="predicted"/>
<dbReference type="Gene3D" id="3.40.50.720">
    <property type="entry name" value="NAD(P)-binding Rossmann-like Domain"/>
    <property type="match status" value="1"/>
</dbReference>
<sequence length="264" mass="26664">MLCADAAADPSGEMVGTVVAAGPDVDDRWIGTRVGGVVFDAVYAEYVCAAPALVTEIPEGVDAAAALALVRGGLVALGALRAAGSVAGKSVLITGAASGSGHLAVQLARVAGASEVTAAVGSAGKFDFVAECGADRALTYDRPWPEGIDVVLDGVGGELVQRGVDALAPHGTLVAYSAGGGAVDASSLLGGLKTVTGFSIGLPARTRPQLIAGDRARLWELLGEKKIRPRVRVHGWAEMDAVLESVATRRNLGRMAVGTDIDAR</sequence>
<evidence type="ECO:0000259" key="1">
    <source>
        <dbReference type="SMART" id="SM00829"/>
    </source>
</evidence>
<dbReference type="GO" id="GO:0016491">
    <property type="term" value="F:oxidoreductase activity"/>
    <property type="evidence" value="ECO:0007669"/>
    <property type="project" value="InterPro"/>
</dbReference>